<dbReference type="EMBL" id="PSQE01000004">
    <property type="protein sequence ID" value="RHN62806.1"/>
    <property type="molecule type" value="Genomic_DNA"/>
</dbReference>
<dbReference type="Proteomes" id="UP000265566">
    <property type="component" value="Chromosome 4"/>
</dbReference>
<dbReference type="AlphaFoldDB" id="A0A396IB14"/>
<proteinExistence type="predicted"/>
<dbReference type="Gramene" id="rna25417">
    <property type="protein sequence ID" value="RHN62806.1"/>
    <property type="gene ID" value="gene25417"/>
</dbReference>
<reference evidence="1" key="1">
    <citation type="journal article" date="2018" name="Nat. Plants">
        <title>Whole-genome landscape of Medicago truncatula symbiotic genes.</title>
        <authorList>
            <person name="Pecrix Y."/>
            <person name="Gamas P."/>
            <person name="Carrere S."/>
        </authorList>
    </citation>
    <scope>NUCLEOTIDE SEQUENCE</scope>
    <source>
        <tissue evidence="1">Leaves</tissue>
    </source>
</reference>
<evidence type="ECO:0000313" key="1">
    <source>
        <dbReference type="EMBL" id="RHN62806.1"/>
    </source>
</evidence>
<comment type="caution">
    <text evidence="1">The sequence shown here is derived from an EMBL/GenBank/DDBJ whole genome shotgun (WGS) entry which is preliminary data.</text>
</comment>
<accession>A0A396IB14</accession>
<protein>
    <recommendedName>
        <fullName evidence="2">RNase H type-1 domain-containing protein</fullName>
    </recommendedName>
</protein>
<organism evidence="1">
    <name type="scientific">Medicago truncatula</name>
    <name type="common">Barrel medic</name>
    <name type="synonym">Medicago tribuloides</name>
    <dbReference type="NCBI Taxonomy" id="3880"/>
    <lineage>
        <taxon>Eukaryota</taxon>
        <taxon>Viridiplantae</taxon>
        <taxon>Streptophyta</taxon>
        <taxon>Embryophyta</taxon>
        <taxon>Tracheophyta</taxon>
        <taxon>Spermatophyta</taxon>
        <taxon>Magnoliopsida</taxon>
        <taxon>eudicotyledons</taxon>
        <taxon>Gunneridae</taxon>
        <taxon>Pentapetalae</taxon>
        <taxon>rosids</taxon>
        <taxon>fabids</taxon>
        <taxon>Fabales</taxon>
        <taxon>Fabaceae</taxon>
        <taxon>Papilionoideae</taxon>
        <taxon>50 kb inversion clade</taxon>
        <taxon>NPAAA clade</taxon>
        <taxon>Hologalegina</taxon>
        <taxon>IRL clade</taxon>
        <taxon>Trifolieae</taxon>
        <taxon>Medicago</taxon>
    </lineage>
</organism>
<name>A0A396IB14_MEDTR</name>
<sequence length="82" mass="9803">MAFKSRSIVPWNLRNSWLIYITITSSTQFIISHNFREVNQCVDRLANLGLQMDIYHRWDSIPPTILNAFIRNRLSLPEYRFC</sequence>
<gene>
    <name evidence="1" type="ORF">MtrunA17_Chr4g0051391</name>
</gene>
<evidence type="ECO:0008006" key="2">
    <source>
        <dbReference type="Google" id="ProtNLM"/>
    </source>
</evidence>